<dbReference type="GO" id="GO:0022857">
    <property type="term" value="F:transmembrane transporter activity"/>
    <property type="evidence" value="ECO:0007669"/>
    <property type="project" value="UniProtKB-UniRule"/>
</dbReference>
<dbReference type="PANTHER" id="PTHR35011:SF10">
    <property type="entry name" value="TRAP TRANSPORTER SMALL PERMEASE PROTEIN"/>
    <property type="match status" value="1"/>
</dbReference>
<dbReference type="Proteomes" id="UP000253370">
    <property type="component" value="Unassembled WGS sequence"/>
</dbReference>
<dbReference type="EMBL" id="QNTQ01000001">
    <property type="protein sequence ID" value="RBI87533.1"/>
    <property type="molecule type" value="Genomic_DNA"/>
</dbReference>
<feature type="transmembrane region" description="Helical" evidence="9">
    <location>
        <begin position="130"/>
        <end position="150"/>
    </location>
</feature>
<keyword evidence="7 9" id="KW-0472">Membrane</keyword>
<dbReference type="InterPro" id="IPR007387">
    <property type="entry name" value="TRAP_DctQ"/>
</dbReference>
<keyword evidence="12" id="KW-1185">Reference proteome</keyword>
<evidence type="ECO:0000313" key="12">
    <source>
        <dbReference type="Proteomes" id="UP000253370"/>
    </source>
</evidence>
<evidence type="ECO:0000256" key="9">
    <source>
        <dbReference type="RuleBase" id="RU369079"/>
    </source>
</evidence>
<proteinExistence type="inferred from homology"/>
<keyword evidence="6 9" id="KW-1133">Transmembrane helix</keyword>
<evidence type="ECO:0000256" key="4">
    <source>
        <dbReference type="ARBA" id="ARBA00022519"/>
    </source>
</evidence>
<feature type="transmembrane region" description="Helical" evidence="9">
    <location>
        <begin position="89"/>
        <end position="110"/>
    </location>
</feature>
<keyword evidence="5 9" id="KW-0812">Transmembrane</keyword>
<dbReference type="Pfam" id="PF04290">
    <property type="entry name" value="DctQ"/>
    <property type="match status" value="1"/>
</dbReference>
<comment type="subcellular location">
    <subcellularLocation>
        <location evidence="1 9">Cell inner membrane</location>
        <topology evidence="1 9">Multi-pass membrane protein</topology>
    </subcellularLocation>
</comment>
<dbReference type="GO" id="GO:0005886">
    <property type="term" value="C:plasma membrane"/>
    <property type="evidence" value="ECO:0007669"/>
    <property type="project" value="UniProtKB-SubCell"/>
</dbReference>
<evidence type="ECO:0000256" key="5">
    <source>
        <dbReference type="ARBA" id="ARBA00022692"/>
    </source>
</evidence>
<accession>A0A365UFA6</accession>
<dbReference type="OrthoDB" id="8030921at2"/>
<dbReference type="PANTHER" id="PTHR35011">
    <property type="entry name" value="2,3-DIKETO-L-GULONATE TRAP TRANSPORTER SMALL PERMEASE PROTEIN YIAM"/>
    <property type="match status" value="1"/>
</dbReference>
<evidence type="ECO:0000256" key="8">
    <source>
        <dbReference type="ARBA" id="ARBA00038436"/>
    </source>
</evidence>
<evidence type="ECO:0000256" key="1">
    <source>
        <dbReference type="ARBA" id="ARBA00004429"/>
    </source>
</evidence>
<protein>
    <recommendedName>
        <fullName evidence="9">TRAP transporter small permease protein</fullName>
    </recommendedName>
</protein>
<feature type="transmembrane region" description="Helical" evidence="9">
    <location>
        <begin position="42"/>
        <end position="68"/>
    </location>
</feature>
<comment type="function">
    <text evidence="9">Part of the tripartite ATP-independent periplasmic (TRAP) transport system.</text>
</comment>
<keyword evidence="4 9" id="KW-0997">Cell inner membrane</keyword>
<feature type="domain" description="Tripartite ATP-independent periplasmic transporters DctQ component" evidence="10">
    <location>
        <begin position="27"/>
        <end position="154"/>
    </location>
</feature>
<gene>
    <name evidence="11" type="ORF">DRV85_00960</name>
</gene>
<evidence type="ECO:0000256" key="3">
    <source>
        <dbReference type="ARBA" id="ARBA00022475"/>
    </source>
</evidence>
<sequence>MSFLTKSFDALLRACAWIAAAIFGATALAITLNVILRNTAGTTIFGLLDVVEYGLLAATFLAAPWVLAKNAHVTVDLVTAALPTATARPLARLTALIGFAVSAVFLWYAVEAALASAARGSMIRTSFVVPEWWALSAAPLGFALICLEFLRQAIHPPLGARSGGL</sequence>
<comment type="caution">
    <text evidence="11">The sequence shown here is derived from an EMBL/GenBank/DDBJ whole genome shotgun (WGS) entry which is preliminary data.</text>
</comment>
<evidence type="ECO:0000259" key="10">
    <source>
        <dbReference type="Pfam" id="PF04290"/>
    </source>
</evidence>
<evidence type="ECO:0000256" key="2">
    <source>
        <dbReference type="ARBA" id="ARBA00022448"/>
    </source>
</evidence>
<dbReference type="InterPro" id="IPR055348">
    <property type="entry name" value="DctQ"/>
</dbReference>
<dbReference type="RefSeq" id="WP_113287556.1">
    <property type="nucleotide sequence ID" value="NZ_QNTQ01000001.1"/>
</dbReference>
<evidence type="ECO:0000256" key="7">
    <source>
        <dbReference type="ARBA" id="ARBA00023136"/>
    </source>
</evidence>
<organism evidence="11 12">
    <name type="scientific">Rhodosalinus halophilus</name>
    <dbReference type="NCBI Taxonomy" id="2259333"/>
    <lineage>
        <taxon>Bacteria</taxon>
        <taxon>Pseudomonadati</taxon>
        <taxon>Pseudomonadota</taxon>
        <taxon>Alphaproteobacteria</taxon>
        <taxon>Rhodobacterales</taxon>
        <taxon>Paracoccaceae</taxon>
        <taxon>Rhodosalinus</taxon>
    </lineage>
</organism>
<keyword evidence="2 9" id="KW-0813">Transport</keyword>
<keyword evidence="3" id="KW-1003">Cell membrane</keyword>
<comment type="similarity">
    <text evidence="8 9">Belongs to the TRAP transporter small permease family.</text>
</comment>
<name>A0A365UFA6_9RHOB</name>
<dbReference type="GO" id="GO:0015740">
    <property type="term" value="P:C4-dicarboxylate transport"/>
    <property type="evidence" value="ECO:0007669"/>
    <property type="project" value="TreeGrafter"/>
</dbReference>
<feature type="transmembrane region" description="Helical" evidence="9">
    <location>
        <begin position="12"/>
        <end position="36"/>
    </location>
</feature>
<reference evidence="11 12" key="1">
    <citation type="submission" date="2018-07" db="EMBL/GenBank/DDBJ databases">
        <title>Rhodosalinus sp. strain E84T genomic sequence and assembly.</title>
        <authorList>
            <person name="Liu Z.-W."/>
            <person name="Lu D.-C."/>
        </authorList>
    </citation>
    <scope>NUCLEOTIDE SEQUENCE [LARGE SCALE GENOMIC DNA]</scope>
    <source>
        <strain evidence="11 12">E84</strain>
    </source>
</reference>
<dbReference type="AlphaFoldDB" id="A0A365UFA6"/>
<comment type="subunit">
    <text evidence="9">The complex comprises the extracytoplasmic solute receptor protein and the two transmembrane proteins.</text>
</comment>
<evidence type="ECO:0000256" key="6">
    <source>
        <dbReference type="ARBA" id="ARBA00022989"/>
    </source>
</evidence>
<evidence type="ECO:0000313" key="11">
    <source>
        <dbReference type="EMBL" id="RBI87533.1"/>
    </source>
</evidence>